<keyword evidence="3" id="KW-1185">Reference proteome</keyword>
<dbReference type="InterPro" id="IPR010730">
    <property type="entry name" value="HET"/>
</dbReference>
<evidence type="ECO:0000259" key="1">
    <source>
        <dbReference type="Pfam" id="PF06985"/>
    </source>
</evidence>
<proteinExistence type="predicted"/>
<dbReference type="AlphaFoldDB" id="A0A9P6CL54"/>
<evidence type="ECO:0000313" key="3">
    <source>
        <dbReference type="Proteomes" id="UP000807353"/>
    </source>
</evidence>
<dbReference type="Pfam" id="PF06985">
    <property type="entry name" value="HET"/>
    <property type="match status" value="1"/>
</dbReference>
<feature type="domain" description="Heterokaryon incompatibility" evidence="1">
    <location>
        <begin position="75"/>
        <end position="162"/>
    </location>
</feature>
<comment type="caution">
    <text evidence="2">The sequence shown here is derived from an EMBL/GenBank/DDBJ whole genome shotgun (WGS) entry which is preliminary data.</text>
</comment>
<protein>
    <recommendedName>
        <fullName evidence="1">Heterokaryon incompatibility domain-containing protein</fullName>
    </recommendedName>
</protein>
<dbReference type="PANTHER" id="PTHR33112">
    <property type="entry name" value="DOMAIN PROTEIN, PUTATIVE-RELATED"/>
    <property type="match status" value="1"/>
</dbReference>
<dbReference type="PANTHER" id="PTHR33112:SF16">
    <property type="entry name" value="HETEROKARYON INCOMPATIBILITY DOMAIN-CONTAINING PROTEIN"/>
    <property type="match status" value="1"/>
</dbReference>
<gene>
    <name evidence="2" type="ORF">BDZ94DRAFT_1161656</name>
</gene>
<name>A0A9P6CL54_9AGAR</name>
<dbReference type="EMBL" id="MU150253">
    <property type="protein sequence ID" value="KAF9464544.1"/>
    <property type="molecule type" value="Genomic_DNA"/>
</dbReference>
<dbReference type="Proteomes" id="UP000807353">
    <property type="component" value="Unassembled WGS sequence"/>
</dbReference>
<dbReference type="OrthoDB" id="5122891at2759"/>
<feature type="non-terminal residue" evidence="2">
    <location>
        <position position="213"/>
    </location>
</feature>
<reference evidence="2" key="1">
    <citation type="submission" date="2020-11" db="EMBL/GenBank/DDBJ databases">
        <authorList>
            <consortium name="DOE Joint Genome Institute"/>
            <person name="Ahrendt S."/>
            <person name="Riley R."/>
            <person name="Andreopoulos W."/>
            <person name="Labutti K."/>
            <person name="Pangilinan J."/>
            <person name="Ruiz-Duenas F.J."/>
            <person name="Barrasa J.M."/>
            <person name="Sanchez-Garcia M."/>
            <person name="Camarero S."/>
            <person name="Miyauchi S."/>
            <person name="Serrano A."/>
            <person name="Linde D."/>
            <person name="Babiker R."/>
            <person name="Drula E."/>
            <person name="Ayuso-Fernandez I."/>
            <person name="Pacheco R."/>
            <person name="Padilla G."/>
            <person name="Ferreira P."/>
            <person name="Barriuso J."/>
            <person name="Kellner H."/>
            <person name="Castanera R."/>
            <person name="Alfaro M."/>
            <person name="Ramirez L."/>
            <person name="Pisabarro A.G."/>
            <person name="Kuo A."/>
            <person name="Tritt A."/>
            <person name="Lipzen A."/>
            <person name="He G."/>
            <person name="Yan M."/>
            <person name="Ng V."/>
            <person name="Cullen D."/>
            <person name="Martin F."/>
            <person name="Rosso M.-N."/>
            <person name="Henrissat B."/>
            <person name="Hibbett D."/>
            <person name="Martinez A.T."/>
            <person name="Grigoriev I.V."/>
        </authorList>
    </citation>
    <scope>NUCLEOTIDE SEQUENCE</scope>
    <source>
        <strain evidence="2">CBS 247.69</strain>
    </source>
</reference>
<evidence type="ECO:0000313" key="2">
    <source>
        <dbReference type="EMBL" id="KAF9464544.1"/>
    </source>
</evidence>
<sequence>MATLLATKFNGTEPQNGLGSAYEWPLANVGGTTLSVDGVTIPKSFRFIDCDAYCNYDELRIWQSSDTNILDVLSYAAISYVWKGNHQPLPSMSFAVEGAEDGDRISLDVIRIACQFTLNKGAHYLWLDRVSIIQKIEHKADRNWQIMNMADVYRCCRICIVLPGGIGGFVDADEQTSWINRSWTLQEALLPVEAVCLIRWDLGSGWLQNSNEN</sequence>
<accession>A0A9P6CL54</accession>
<organism evidence="2 3">
    <name type="scientific">Collybia nuda</name>
    <dbReference type="NCBI Taxonomy" id="64659"/>
    <lineage>
        <taxon>Eukaryota</taxon>
        <taxon>Fungi</taxon>
        <taxon>Dikarya</taxon>
        <taxon>Basidiomycota</taxon>
        <taxon>Agaricomycotina</taxon>
        <taxon>Agaricomycetes</taxon>
        <taxon>Agaricomycetidae</taxon>
        <taxon>Agaricales</taxon>
        <taxon>Tricholomatineae</taxon>
        <taxon>Clitocybaceae</taxon>
        <taxon>Collybia</taxon>
    </lineage>
</organism>